<name>A0ABP0YAX3_9ROSI</name>
<gene>
    <name evidence="1" type="ORF">CITCOLO1_LOCUS9535</name>
</gene>
<protein>
    <submittedName>
        <fullName evidence="1">Uncharacterized protein</fullName>
    </submittedName>
</protein>
<sequence length="105" mass="11540">MDHFHGGFLLKFSTPEGKESRPNFMLNLTPKISHHGVFPQLTIMEVSPFSALIIVPLTKELKPFLCQPKMLPLLPTPRAARAFRSVFHGGACTHVLVSTTAAGCQ</sequence>
<dbReference type="Proteomes" id="UP001642487">
    <property type="component" value="Chromosome 3"/>
</dbReference>
<reference evidence="1 2" key="1">
    <citation type="submission" date="2024-03" db="EMBL/GenBank/DDBJ databases">
        <authorList>
            <person name="Gkanogiannis A."/>
            <person name="Becerra Lopez-Lavalle L."/>
        </authorList>
    </citation>
    <scope>NUCLEOTIDE SEQUENCE [LARGE SCALE GENOMIC DNA]</scope>
</reference>
<organism evidence="1 2">
    <name type="scientific">Citrullus colocynthis</name>
    <name type="common">colocynth</name>
    <dbReference type="NCBI Taxonomy" id="252529"/>
    <lineage>
        <taxon>Eukaryota</taxon>
        <taxon>Viridiplantae</taxon>
        <taxon>Streptophyta</taxon>
        <taxon>Embryophyta</taxon>
        <taxon>Tracheophyta</taxon>
        <taxon>Spermatophyta</taxon>
        <taxon>Magnoliopsida</taxon>
        <taxon>eudicotyledons</taxon>
        <taxon>Gunneridae</taxon>
        <taxon>Pentapetalae</taxon>
        <taxon>rosids</taxon>
        <taxon>fabids</taxon>
        <taxon>Cucurbitales</taxon>
        <taxon>Cucurbitaceae</taxon>
        <taxon>Benincaseae</taxon>
        <taxon>Citrullus</taxon>
    </lineage>
</organism>
<proteinExistence type="predicted"/>
<evidence type="ECO:0000313" key="2">
    <source>
        <dbReference type="Proteomes" id="UP001642487"/>
    </source>
</evidence>
<keyword evidence="2" id="KW-1185">Reference proteome</keyword>
<dbReference type="EMBL" id="OZ021737">
    <property type="protein sequence ID" value="CAK9317625.1"/>
    <property type="molecule type" value="Genomic_DNA"/>
</dbReference>
<evidence type="ECO:0000313" key="1">
    <source>
        <dbReference type="EMBL" id="CAK9317625.1"/>
    </source>
</evidence>
<accession>A0ABP0YAX3</accession>